<dbReference type="SUPFAM" id="SSF52047">
    <property type="entry name" value="RNI-like"/>
    <property type="match status" value="1"/>
</dbReference>
<dbReference type="InParanoid" id="B8C7C6"/>
<evidence type="ECO:0008006" key="3">
    <source>
        <dbReference type="Google" id="ProtNLM"/>
    </source>
</evidence>
<dbReference type="eggNOG" id="ENOG502T868">
    <property type="taxonomic scope" value="Eukaryota"/>
</dbReference>
<dbReference type="Gene3D" id="3.80.10.10">
    <property type="entry name" value="Ribonuclease Inhibitor"/>
    <property type="match status" value="1"/>
</dbReference>
<dbReference type="GeneID" id="7452873"/>
<dbReference type="PaxDb" id="35128-Thaps7727"/>
<dbReference type="EMBL" id="CM000644">
    <property type="protein sequence ID" value="EED90723.1"/>
    <property type="molecule type" value="Genomic_DNA"/>
</dbReference>
<proteinExistence type="predicted"/>
<dbReference type="AlphaFoldDB" id="B8C7C6"/>
<dbReference type="RefSeq" id="XP_002291872.1">
    <property type="nucleotide sequence ID" value="XM_002291836.1"/>
</dbReference>
<reference evidence="1 2" key="2">
    <citation type="journal article" date="2008" name="Nature">
        <title>The Phaeodactylum genome reveals the evolutionary history of diatom genomes.</title>
        <authorList>
            <person name="Bowler C."/>
            <person name="Allen A.E."/>
            <person name="Badger J.H."/>
            <person name="Grimwood J."/>
            <person name="Jabbari K."/>
            <person name="Kuo A."/>
            <person name="Maheswari U."/>
            <person name="Martens C."/>
            <person name="Maumus F."/>
            <person name="Otillar R.P."/>
            <person name="Rayko E."/>
            <person name="Salamov A."/>
            <person name="Vandepoele K."/>
            <person name="Beszteri B."/>
            <person name="Gruber A."/>
            <person name="Heijde M."/>
            <person name="Katinka M."/>
            <person name="Mock T."/>
            <person name="Valentin K."/>
            <person name="Verret F."/>
            <person name="Berges J.A."/>
            <person name="Brownlee C."/>
            <person name="Cadoret J.P."/>
            <person name="Chiovitti A."/>
            <person name="Choi C.J."/>
            <person name="Coesel S."/>
            <person name="De Martino A."/>
            <person name="Detter J.C."/>
            <person name="Durkin C."/>
            <person name="Falciatore A."/>
            <person name="Fournet J."/>
            <person name="Haruta M."/>
            <person name="Huysman M.J."/>
            <person name="Jenkins B.D."/>
            <person name="Jiroutova K."/>
            <person name="Jorgensen R.E."/>
            <person name="Joubert Y."/>
            <person name="Kaplan A."/>
            <person name="Kroger N."/>
            <person name="Kroth P.G."/>
            <person name="La Roche J."/>
            <person name="Lindquist E."/>
            <person name="Lommer M."/>
            <person name="Martin-Jezequel V."/>
            <person name="Lopez P.J."/>
            <person name="Lucas S."/>
            <person name="Mangogna M."/>
            <person name="McGinnis K."/>
            <person name="Medlin L.K."/>
            <person name="Montsant A."/>
            <person name="Oudot-Le Secq M.P."/>
            <person name="Napoli C."/>
            <person name="Obornik M."/>
            <person name="Parker M.S."/>
            <person name="Petit J.L."/>
            <person name="Porcel B.M."/>
            <person name="Poulsen N."/>
            <person name="Robison M."/>
            <person name="Rychlewski L."/>
            <person name="Rynearson T.A."/>
            <person name="Schmutz J."/>
            <person name="Shapiro H."/>
            <person name="Siaut M."/>
            <person name="Stanley M."/>
            <person name="Sussman M.R."/>
            <person name="Taylor A.R."/>
            <person name="Vardi A."/>
            <person name="von Dassow P."/>
            <person name="Vyverman W."/>
            <person name="Willis A."/>
            <person name="Wyrwicz L.S."/>
            <person name="Rokhsar D.S."/>
            <person name="Weissenbach J."/>
            <person name="Armbrust E.V."/>
            <person name="Green B.R."/>
            <person name="Van de Peer Y."/>
            <person name="Grigoriev I.V."/>
        </authorList>
    </citation>
    <scope>NUCLEOTIDE SEQUENCE [LARGE SCALE GENOMIC DNA]</scope>
    <source>
        <strain evidence="1 2">CCMP1335</strain>
    </source>
</reference>
<keyword evidence="2" id="KW-1185">Reference proteome</keyword>
<reference evidence="1 2" key="1">
    <citation type="journal article" date="2004" name="Science">
        <title>The genome of the diatom Thalassiosira pseudonana: ecology, evolution, and metabolism.</title>
        <authorList>
            <person name="Armbrust E.V."/>
            <person name="Berges J.A."/>
            <person name="Bowler C."/>
            <person name="Green B.R."/>
            <person name="Martinez D."/>
            <person name="Putnam N.H."/>
            <person name="Zhou S."/>
            <person name="Allen A.E."/>
            <person name="Apt K.E."/>
            <person name="Bechner M."/>
            <person name="Brzezinski M.A."/>
            <person name="Chaal B.K."/>
            <person name="Chiovitti A."/>
            <person name="Davis A.K."/>
            <person name="Demarest M.S."/>
            <person name="Detter J.C."/>
            <person name="Glavina T."/>
            <person name="Goodstein D."/>
            <person name="Hadi M.Z."/>
            <person name="Hellsten U."/>
            <person name="Hildebrand M."/>
            <person name="Jenkins B.D."/>
            <person name="Jurka J."/>
            <person name="Kapitonov V.V."/>
            <person name="Kroger N."/>
            <person name="Lau W.W."/>
            <person name="Lane T.W."/>
            <person name="Larimer F.W."/>
            <person name="Lippmeier J.C."/>
            <person name="Lucas S."/>
            <person name="Medina M."/>
            <person name="Montsant A."/>
            <person name="Obornik M."/>
            <person name="Parker M.S."/>
            <person name="Palenik B."/>
            <person name="Pazour G.J."/>
            <person name="Richardson P.M."/>
            <person name="Rynearson T.A."/>
            <person name="Saito M.A."/>
            <person name="Schwartz D.C."/>
            <person name="Thamatrakoln K."/>
            <person name="Valentin K."/>
            <person name="Vardi A."/>
            <person name="Wilkerson F.P."/>
            <person name="Rokhsar D.S."/>
        </authorList>
    </citation>
    <scope>NUCLEOTIDE SEQUENCE [LARGE SCALE GENOMIC DNA]</scope>
    <source>
        <strain evidence="1 2">CCMP1335</strain>
    </source>
</reference>
<dbReference type="HOGENOM" id="CLU_669975_0_0_1"/>
<evidence type="ECO:0000313" key="1">
    <source>
        <dbReference type="EMBL" id="EED90723.1"/>
    </source>
</evidence>
<organism evidence="1 2">
    <name type="scientific">Thalassiosira pseudonana</name>
    <name type="common">Marine diatom</name>
    <name type="synonym">Cyclotella nana</name>
    <dbReference type="NCBI Taxonomy" id="35128"/>
    <lineage>
        <taxon>Eukaryota</taxon>
        <taxon>Sar</taxon>
        <taxon>Stramenopiles</taxon>
        <taxon>Ochrophyta</taxon>
        <taxon>Bacillariophyta</taxon>
        <taxon>Coscinodiscophyceae</taxon>
        <taxon>Thalassiosirophycidae</taxon>
        <taxon>Thalassiosirales</taxon>
        <taxon>Thalassiosiraceae</taxon>
        <taxon>Thalassiosira</taxon>
    </lineage>
</organism>
<name>B8C7C6_THAPS</name>
<gene>
    <name evidence="1" type="ORF">THAPSDRAFT_7727</name>
</gene>
<dbReference type="KEGG" id="tps:THAPSDRAFT_7727"/>
<sequence>MTSSPLTSLPYNQWSDIIQFLSADDLKSLRLSGNREMDLSEPTLTSHLQLRMDKCPFFTKGRPCTEGMIRRWLVNRTRLVLNDGTATLCAIRVSYLVRNGYLDGITQIVVMDCHSHRHIIALLATLPNVESFKLMDQCTNRDIQDELGAIVSSLDRLNMLQSLDIEFDCVVSGRYLAFIEGMTRLKHLRLRGFDLSQGIKHMRTLSSIESLHLCHGNFYSSPEQDIKEQDLLDLIGLNKVRRLHLEGFDCLGASGLKPFSPSACITDLVLKHCQEMDDSCISSIGEMSSLKSLHIINSVFDDVEYFESESIEHLKKLKDLKTLSIFYCMVDFFDILDLKGCDALETLNVAFHSEGTSKEELDVLCNTILPVLPALKKVRIFSDDGMHHVMHRGGLEIEFARFNFGDLVELD</sequence>
<evidence type="ECO:0000313" key="2">
    <source>
        <dbReference type="Proteomes" id="UP000001449"/>
    </source>
</evidence>
<protein>
    <recommendedName>
        <fullName evidence="3">F-box domain-containing protein</fullName>
    </recommendedName>
</protein>
<dbReference type="InterPro" id="IPR032675">
    <property type="entry name" value="LRR_dom_sf"/>
</dbReference>
<dbReference type="Proteomes" id="UP000001449">
    <property type="component" value="Chromosome 8"/>
</dbReference>
<accession>B8C7C6</accession>
<dbReference type="OMA" id="HLRINAN"/>